<evidence type="ECO:0000313" key="2">
    <source>
        <dbReference type="EMBL" id="CRK39595.1"/>
    </source>
</evidence>
<dbReference type="EMBL" id="CVQI01031778">
    <property type="protein sequence ID" value="CRK39595.1"/>
    <property type="molecule type" value="Genomic_DNA"/>
</dbReference>
<dbReference type="Proteomes" id="UP000045706">
    <property type="component" value="Unassembled WGS sequence"/>
</dbReference>
<name>A0A0G4MZV8_VERLO</name>
<feature type="non-terminal residue" evidence="2">
    <location>
        <position position="163"/>
    </location>
</feature>
<dbReference type="AlphaFoldDB" id="A0A0G4MZV8"/>
<organism evidence="2 3">
    <name type="scientific">Verticillium longisporum</name>
    <name type="common">Verticillium dahliae var. longisporum</name>
    <dbReference type="NCBI Taxonomy" id="100787"/>
    <lineage>
        <taxon>Eukaryota</taxon>
        <taxon>Fungi</taxon>
        <taxon>Dikarya</taxon>
        <taxon>Ascomycota</taxon>
        <taxon>Pezizomycotina</taxon>
        <taxon>Sordariomycetes</taxon>
        <taxon>Hypocreomycetidae</taxon>
        <taxon>Glomerellales</taxon>
        <taxon>Plectosphaerellaceae</taxon>
        <taxon>Verticillium</taxon>
    </lineage>
</organism>
<feature type="compositionally biased region" description="Polar residues" evidence="1">
    <location>
        <begin position="20"/>
        <end position="29"/>
    </location>
</feature>
<accession>A0A0G4MZV8</accession>
<feature type="compositionally biased region" description="Low complexity" evidence="1">
    <location>
        <begin position="56"/>
        <end position="65"/>
    </location>
</feature>
<evidence type="ECO:0000313" key="3">
    <source>
        <dbReference type="Proteomes" id="UP000045706"/>
    </source>
</evidence>
<sequence>MSYPAITPARPVPGAFLNTPAASRFQSNDDPVRRRLFDGNANPAPSSSLVPRPNQSSATTSSTSGMSGGLVAASHIQQQAPDVPPVTKAAQAVNEFLQRDQNYPDLESYAKSGSSSEYDLVSIDSAWAPFHKTQMYPIPNEIFNHYNASQLQTLMGLFAEINH</sequence>
<feature type="region of interest" description="Disordered" evidence="1">
    <location>
        <begin position="1"/>
        <end position="86"/>
    </location>
</feature>
<proteinExistence type="predicted"/>
<gene>
    <name evidence="2" type="ORF">BN1723_018724</name>
</gene>
<evidence type="ECO:0000256" key="1">
    <source>
        <dbReference type="SAM" id="MobiDB-lite"/>
    </source>
</evidence>
<protein>
    <submittedName>
        <fullName evidence="2">Uncharacterized protein</fullName>
    </submittedName>
</protein>
<reference evidence="3" key="1">
    <citation type="submission" date="2015-05" db="EMBL/GenBank/DDBJ databases">
        <authorList>
            <person name="Fogelqvist Johan"/>
        </authorList>
    </citation>
    <scope>NUCLEOTIDE SEQUENCE [LARGE SCALE GENOMIC DNA]</scope>
</reference>
<feature type="compositionally biased region" description="Polar residues" evidence="1">
    <location>
        <begin position="43"/>
        <end position="55"/>
    </location>
</feature>